<gene>
    <name evidence="1" type="ORF">OESDEN_15153</name>
</gene>
<evidence type="ECO:0000313" key="2">
    <source>
        <dbReference type="Proteomes" id="UP000053660"/>
    </source>
</evidence>
<name>A0A0B1SMP5_OESDE</name>
<dbReference type="AlphaFoldDB" id="A0A0B1SMP5"/>
<dbReference type="EMBL" id="KN565226">
    <property type="protein sequence ID" value="KHJ85126.1"/>
    <property type="molecule type" value="Genomic_DNA"/>
</dbReference>
<evidence type="ECO:0000313" key="1">
    <source>
        <dbReference type="EMBL" id="KHJ85126.1"/>
    </source>
</evidence>
<accession>A0A0B1SMP5</accession>
<organism evidence="1 2">
    <name type="scientific">Oesophagostomum dentatum</name>
    <name type="common">Nodular worm</name>
    <dbReference type="NCBI Taxonomy" id="61180"/>
    <lineage>
        <taxon>Eukaryota</taxon>
        <taxon>Metazoa</taxon>
        <taxon>Ecdysozoa</taxon>
        <taxon>Nematoda</taxon>
        <taxon>Chromadorea</taxon>
        <taxon>Rhabditida</taxon>
        <taxon>Rhabditina</taxon>
        <taxon>Rhabditomorpha</taxon>
        <taxon>Strongyloidea</taxon>
        <taxon>Strongylidae</taxon>
        <taxon>Oesophagostomum</taxon>
    </lineage>
</organism>
<dbReference type="OrthoDB" id="5917822at2759"/>
<dbReference type="Proteomes" id="UP000053660">
    <property type="component" value="Unassembled WGS sequence"/>
</dbReference>
<reference evidence="1 2" key="1">
    <citation type="submission" date="2014-03" db="EMBL/GenBank/DDBJ databases">
        <title>Draft genome of the hookworm Oesophagostomum dentatum.</title>
        <authorList>
            <person name="Mitreva M."/>
        </authorList>
    </citation>
    <scope>NUCLEOTIDE SEQUENCE [LARGE SCALE GENOMIC DNA]</scope>
    <source>
        <strain evidence="1 2">OD-Hann</strain>
    </source>
</reference>
<proteinExistence type="predicted"/>
<feature type="non-terminal residue" evidence="1">
    <location>
        <position position="1"/>
    </location>
</feature>
<keyword evidence="2" id="KW-1185">Reference proteome</keyword>
<sequence length="100" mass="11150">AFLTSDSSASTVCKPIWEPGELGLGLRRTDAGPWQTRKQFGDRLIAVATQVVLNNTIPEESYLELRFDHALLLQLGPSSERMFGCARGEKSGWYDLYLDS</sequence>
<protein>
    <submittedName>
        <fullName evidence="1">Uncharacterized protein</fullName>
    </submittedName>
</protein>